<dbReference type="AlphaFoldDB" id="A0A2H3D7C1"/>
<gene>
    <name evidence="1" type="ORF">ARMGADRAFT_886314</name>
</gene>
<keyword evidence="2" id="KW-1185">Reference proteome</keyword>
<evidence type="ECO:0000313" key="2">
    <source>
        <dbReference type="Proteomes" id="UP000217790"/>
    </source>
</evidence>
<dbReference type="STRING" id="47427.A0A2H3D7C1"/>
<name>A0A2H3D7C1_ARMGA</name>
<dbReference type="PANTHER" id="PTHR33481:SF1">
    <property type="entry name" value="ENDONUCLEASE_EXONUCLEASE_PHOSPHATASE DOMAIN-CONTAINING PROTEIN-RELATED"/>
    <property type="match status" value="1"/>
</dbReference>
<protein>
    <submittedName>
        <fullName evidence="1">Uncharacterized protein</fullName>
    </submittedName>
</protein>
<dbReference type="OrthoDB" id="412006at2759"/>
<dbReference type="Proteomes" id="UP000217790">
    <property type="component" value="Unassembled WGS sequence"/>
</dbReference>
<dbReference type="InParanoid" id="A0A2H3D7C1"/>
<evidence type="ECO:0000313" key="1">
    <source>
        <dbReference type="EMBL" id="PBK91135.1"/>
    </source>
</evidence>
<feature type="non-terminal residue" evidence="1">
    <location>
        <position position="96"/>
    </location>
</feature>
<reference evidence="2" key="1">
    <citation type="journal article" date="2017" name="Nat. Ecol. Evol.">
        <title>Genome expansion and lineage-specific genetic innovations in the forest pathogenic fungi Armillaria.</title>
        <authorList>
            <person name="Sipos G."/>
            <person name="Prasanna A.N."/>
            <person name="Walter M.C."/>
            <person name="O'Connor E."/>
            <person name="Balint B."/>
            <person name="Krizsan K."/>
            <person name="Kiss B."/>
            <person name="Hess J."/>
            <person name="Varga T."/>
            <person name="Slot J."/>
            <person name="Riley R."/>
            <person name="Boka B."/>
            <person name="Rigling D."/>
            <person name="Barry K."/>
            <person name="Lee J."/>
            <person name="Mihaltcheva S."/>
            <person name="LaButti K."/>
            <person name="Lipzen A."/>
            <person name="Waldron R."/>
            <person name="Moloney N.M."/>
            <person name="Sperisen C."/>
            <person name="Kredics L."/>
            <person name="Vagvoelgyi C."/>
            <person name="Patrignani A."/>
            <person name="Fitzpatrick D."/>
            <person name="Nagy I."/>
            <person name="Doyle S."/>
            <person name="Anderson J.B."/>
            <person name="Grigoriev I.V."/>
            <person name="Gueldener U."/>
            <person name="Muensterkoetter M."/>
            <person name="Nagy L.G."/>
        </authorList>
    </citation>
    <scope>NUCLEOTIDE SEQUENCE [LARGE SCALE GENOMIC DNA]</scope>
    <source>
        <strain evidence="2">Ar21-2</strain>
    </source>
</reference>
<sequence>FEHVTWTEVDEAIRGASSTTAPGFSQISYQVIKWAWDVGNDDILLLIRQCLAAGYHPKRWRRAVAIALRKPNKPDYSNPRAYRLIALLECLGKVLE</sequence>
<proteinExistence type="predicted"/>
<organism evidence="1 2">
    <name type="scientific">Armillaria gallica</name>
    <name type="common">Bulbous honey fungus</name>
    <name type="synonym">Armillaria bulbosa</name>
    <dbReference type="NCBI Taxonomy" id="47427"/>
    <lineage>
        <taxon>Eukaryota</taxon>
        <taxon>Fungi</taxon>
        <taxon>Dikarya</taxon>
        <taxon>Basidiomycota</taxon>
        <taxon>Agaricomycotina</taxon>
        <taxon>Agaricomycetes</taxon>
        <taxon>Agaricomycetidae</taxon>
        <taxon>Agaricales</taxon>
        <taxon>Marasmiineae</taxon>
        <taxon>Physalacriaceae</taxon>
        <taxon>Armillaria</taxon>
    </lineage>
</organism>
<dbReference type="EMBL" id="KZ293663">
    <property type="protein sequence ID" value="PBK91135.1"/>
    <property type="molecule type" value="Genomic_DNA"/>
</dbReference>
<accession>A0A2H3D7C1</accession>
<feature type="non-terminal residue" evidence="1">
    <location>
        <position position="1"/>
    </location>
</feature>
<dbReference type="OMA" id="TRTKGHE"/>
<dbReference type="PANTHER" id="PTHR33481">
    <property type="entry name" value="REVERSE TRANSCRIPTASE"/>
    <property type="match status" value="1"/>
</dbReference>